<comment type="caution">
    <text evidence="2">The sequence shown here is derived from an EMBL/GenBank/DDBJ whole genome shotgun (WGS) entry which is preliminary data.</text>
</comment>
<dbReference type="AlphaFoldDB" id="A0A255DBN4"/>
<evidence type="ECO:0000313" key="2">
    <source>
        <dbReference type="EMBL" id="OYN76847.1"/>
    </source>
</evidence>
<sequence length="200" mass="21738">MTIGERIDNTISDALVAAGIGLRVVFTAAHHLFSAAWPARVERECRAYLAMRDVADVEPNQLPDELWVPRGPSPLVFAAGEDHSRAVHPVYRRLQEEFEAEHGEPLGERPDIYPEAIGRPGFIQSYSSFGAWYADGGPAEWVEPAERLTRNPETYRRLLGCVEDAAAPMDVSQKQPAGAGGVGPGIGEAEAADCPIHDPK</sequence>
<evidence type="ECO:0000313" key="3">
    <source>
        <dbReference type="Proteomes" id="UP000216063"/>
    </source>
</evidence>
<reference evidence="2 3" key="1">
    <citation type="submission" date="2017-07" db="EMBL/GenBank/DDBJ databases">
        <title>The new phylogeny of genus Mycobacterium.</title>
        <authorList>
            <person name="Tortoli E."/>
            <person name="Trovato A."/>
            <person name="Cirillo D.M."/>
        </authorList>
    </citation>
    <scope>NUCLEOTIDE SEQUENCE [LARGE SCALE GENOMIC DNA]</scope>
    <source>
        <strain evidence="2 3">ATCC 33027</strain>
    </source>
</reference>
<dbReference type="EMBL" id="NOZR01000019">
    <property type="protein sequence ID" value="OYN76847.1"/>
    <property type="molecule type" value="Genomic_DNA"/>
</dbReference>
<evidence type="ECO:0000256" key="1">
    <source>
        <dbReference type="SAM" id="MobiDB-lite"/>
    </source>
</evidence>
<name>A0A255DBN4_9MYCO</name>
<dbReference type="Proteomes" id="UP000216063">
    <property type="component" value="Unassembled WGS sequence"/>
</dbReference>
<protein>
    <submittedName>
        <fullName evidence="2">Uncharacterized protein</fullName>
    </submittedName>
</protein>
<organism evidence="2 3">
    <name type="scientific">Mycolicibacterium sphagni</name>
    <dbReference type="NCBI Taxonomy" id="1786"/>
    <lineage>
        <taxon>Bacteria</taxon>
        <taxon>Bacillati</taxon>
        <taxon>Actinomycetota</taxon>
        <taxon>Actinomycetes</taxon>
        <taxon>Mycobacteriales</taxon>
        <taxon>Mycobacteriaceae</taxon>
        <taxon>Mycolicibacterium</taxon>
    </lineage>
</organism>
<dbReference type="RefSeq" id="WP_094482908.1">
    <property type="nucleotide sequence ID" value="NZ_NOZR01000019.1"/>
</dbReference>
<keyword evidence="3" id="KW-1185">Reference proteome</keyword>
<accession>A0A255DBN4</accession>
<proteinExistence type="predicted"/>
<gene>
    <name evidence="2" type="ORF">CG716_20245</name>
</gene>
<feature type="region of interest" description="Disordered" evidence="1">
    <location>
        <begin position="170"/>
        <end position="200"/>
    </location>
</feature>